<dbReference type="RefSeq" id="WP_109884091.1">
    <property type="nucleotide sequence ID" value="NZ_QGHP01000175.1"/>
</dbReference>
<dbReference type="Proteomes" id="UP000245980">
    <property type="component" value="Unassembled WGS sequence"/>
</dbReference>
<protein>
    <submittedName>
        <fullName evidence="1">Uncharacterized protein</fullName>
    </submittedName>
</protein>
<comment type="caution">
    <text evidence="1">The sequence shown here is derived from an EMBL/GenBank/DDBJ whole genome shotgun (WGS) entry which is preliminary data.</text>
</comment>
<reference evidence="1 2" key="1">
    <citation type="journal article" date="2018" name="Front. Microbiol.">
        <title>Comparative Genomics of the Herbivore Gut Symbiont Lactobacillus reuteri Reveals Genetic Diversity and Lifestyle Adaptation.</title>
        <authorList>
            <person name="Zhao J."/>
        </authorList>
    </citation>
    <scope>NUCLEOTIDE SEQUENCE [LARGE SCALE GENOMIC DNA]</scope>
    <source>
        <strain evidence="1 2">LR10</strain>
    </source>
</reference>
<accession>A0A855XX97</accession>
<dbReference type="AlphaFoldDB" id="A0A855XX97"/>
<evidence type="ECO:0000313" key="1">
    <source>
        <dbReference type="EMBL" id="PWT38765.1"/>
    </source>
</evidence>
<dbReference type="EMBL" id="QGHT01000154">
    <property type="protein sequence ID" value="PWT38765.1"/>
    <property type="molecule type" value="Genomic_DNA"/>
</dbReference>
<evidence type="ECO:0000313" key="2">
    <source>
        <dbReference type="Proteomes" id="UP000245980"/>
    </source>
</evidence>
<organism evidence="1 2">
    <name type="scientific">Limosilactobacillus reuteri</name>
    <name type="common">Lactobacillus reuteri</name>
    <dbReference type="NCBI Taxonomy" id="1598"/>
    <lineage>
        <taxon>Bacteria</taxon>
        <taxon>Bacillati</taxon>
        <taxon>Bacillota</taxon>
        <taxon>Bacilli</taxon>
        <taxon>Lactobacillales</taxon>
        <taxon>Lactobacillaceae</taxon>
        <taxon>Limosilactobacillus</taxon>
    </lineage>
</organism>
<gene>
    <name evidence="1" type="ORF">DKZ22_12515</name>
</gene>
<sequence length="190" mass="22122">MTKTEALEQTIQIIHQDMDWFIGIVSILIALFAFFQWKLSEKQIRKIKEETLREAKKNFIDELDKRVSSLEEKMKAHQEFHNKKEERIMNSFNNLVTGLVDKKGIDLIEQCNELIGSIEEFLSSDTLPDIEKVAGMMILKNSITNTSKVAPIPNTISKYLKNNKNVQKYMSYSDIIFKEMLDDQENNAEK</sequence>
<name>A0A855XX97_LIMRT</name>
<proteinExistence type="predicted"/>